<dbReference type="GO" id="GO:0080043">
    <property type="term" value="F:quercetin 3-O-glucosyltransferase activity"/>
    <property type="evidence" value="ECO:0007669"/>
    <property type="project" value="UniProtKB-ARBA"/>
</dbReference>
<evidence type="ECO:0000256" key="1">
    <source>
        <dbReference type="ARBA" id="ARBA00009995"/>
    </source>
</evidence>
<dbReference type="InterPro" id="IPR002213">
    <property type="entry name" value="UDP_glucos_trans"/>
</dbReference>
<dbReference type="EMBL" id="JBANAX010000447">
    <property type="protein sequence ID" value="KAL1208506.1"/>
    <property type="molecule type" value="Genomic_DNA"/>
</dbReference>
<dbReference type="Proteomes" id="UP001558713">
    <property type="component" value="Unassembled WGS sequence"/>
</dbReference>
<keyword evidence="3" id="KW-0808">Transferase</keyword>
<evidence type="ECO:0000256" key="3">
    <source>
        <dbReference type="ARBA" id="ARBA00022679"/>
    </source>
</evidence>
<accession>A0ABD1AQT9</accession>
<comment type="caution">
    <text evidence="4">The sequence shown here is derived from an EMBL/GenBank/DDBJ whole genome shotgun (WGS) entry which is preliminary data.</text>
</comment>
<evidence type="ECO:0000256" key="2">
    <source>
        <dbReference type="ARBA" id="ARBA00022676"/>
    </source>
</evidence>
<keyword evidence="2" id="KW-0328">Glycosyltransferase</keyword>
<dbReference type="GO" id="GO:0080044">
    <property type="term" value="F:quercetin 7-O-glucosyltransferase activity"/>
    <property type="evidence" value="ECO:0007669"/>
    <property type="project" value="UniProtKB-ARBA"/>
</dbReference>
<dbReference type="CDD" id="cd03784">
    <property type="entry name" value="GT1_Gtf-like"/>
    <property type="match status" value="1"/>
</dbReference>
<evidence type="ECO:0000313" key="4">
    <source>
        <dbReference type="EMBL" id="KAL1208506.1"/>
    </source>
</evidence>
<dbReference type="AlphaFoldDB" id="A0ABD1AQT9"/>
<name>A0ABD1AQT9_CARAN</name>
<gene>
    <name evidence="4" type="ORF">V5N11_007988</name>
</gene>
<dbReference type="FunFam" id="3.40.50.2000:FF:000040">
    <property type="entry name" value="UDP-glycosyltransferase 76C1"/>
    <property type="match status" value="1"/>
</dbReference>
<comment type="similarity">
    <text evidence="1">Belongs to the UDP-glycosyltransferase family.</text>
</comment>
<dbReference type="SUPFAM" id="SSF53756">
    <property type="entry name" value="UDP-Glycosyltransferase/glycogen phosphorylase"/>
    <property type="match status" value="1"/>
</dbReference>
<proteinExistence type="inferred from homology"/>
<keyword evidence="5" id="KW-1185">Reference proteome</keyword>
<dbReference type="PANTHER" id="PTHR11926">
    <property type="entry name" value="GLUCOSYL/GLUCURONOSYL TRANSFERASES"/>
    <property type="match status" value="1"/>
</dbReference>
<dbReference type="FunFam" id="3.40.50.2000:FF:000151">
    <property type="entry name" value="UDP-glycosyltransferase 76E9"/>
    <property type="match status" value="1"/>
</dbReference>
<evidence type="ECO:0000313" key="5">
    <source>
        <dbReference type="Proteomes" id="UP001558713"/>
    </source>
</evidence>
<dbReference type="Pfam" id="PF00201">
    <property type="entry name" value="UDPGT"/>
    <property type="match status" value="1"/>
</dbReference>
<protein>
    <submittedName>
        <fullName evidence="4">UDP-glycosyltransferase 76E1</fullName>
    </submittedName>
</protein>
<dbReference type="PANTHER" id="PTHR11926:SF1034">
    <property type="entry name" value="UDP-GLYCOSYLTRANSFERASE 76E1-RELATED"/>
    <property type="match status" value="1"/>
</dbReference>
<organism evidence="4 5">
    <name type="scientific">Cardamine amara subsp. amara</name>
    <dbReference type="NCBI Taxonomy" id="228776"/>
    <lineage>
        <taxon>Eukaryota</taxon>
        <taxon>Viridiplantae</taxon>
        <taxon>Streptophyta</taxon>
        <taxon>Embryophyta</taxon>
        <taxon>Tracheophyta</taxon>
        <taxon>Spermatophyta</taxon>
        <taxon>Magnoliopsida</taxon>
        <taxon>eudicotyledons</taxon>
        <taxon>Gunneridae</taxon>
        <taxon>Pentapetalae</taxon>
        <taxon>rosids</taxon>
        <taxon>malvids</taxon>
        <taxon>Brassicales</taxon>
        <taxon>Brassicaceae</taxon>
        <taxon>Cardamineae</taxon>
        <taxon>Cardamine</taxon>
    </lineage>
</organism>
<dbReference type="Gene3D" id="3.40.50.2000">
    <property type="entry name" value="Glycogen Phosphorylase B"/>
    <property type="match status" value="2"/>
</dbReference>
<sequence length="429" mass="48271">MEDKRVKRRIVLVPVPAQGHVTPMMQLGKALYSKGFSITVVLTHYNRVSSSKYFSDFQFLTISGSLTESDLHTLGPLKFLMKLNQICETSFKHCLSNLLQEQVNGNDDIACVVYDEYMYFSQAAVKEFQLPSVVFSTTSATAFVCRSVLARVNAESFLINMKDPEAQDMVFPGLYPLRYKDLPTSVFGPLESMLKVYTETVNIRTASAVIINSASCLESSSLAWLKRELHVPVYHIGPLHIAASAPSSLLEEDRSCIEWLDKQKPSSVIYISLGSLALMETKDMFEMAWGLSNSNQPFLWVIRPGSIPASEWTETLQEEFSKLVSERGYIVKWAPQMEVLRHPSVGAFWSHCGWNSTLESIGEGVPMICRPFTGDQKVNARYLERVWRIGVQLEGELEKGIVETAVKRLIAGEEGEDMRKRAIDLKEEA</sequence>
<reference evidence="4 5" key="1">
    <citation type="submission" date="2024-04" db="EMBL/GenBank/DDBJ databases">
        <title>Genome assembly C_amara_ONT_v2.</title>
        <authorList>
            <person name="Yant L."/>
            <person name="Moore C."/>
            <person name="Slenker M."/>
        </authorList>
    </citation>
    <scope>NUCLEOTIDE SEQUENCE [LARGE SCALE GENOMIC DNA]</scope>
    <source>
        <tissue evidence="4">Leaf</tissue>
    </source>
</reference>